<accession>A0ABN1HCU4</accession>
<feature type="region of interest" description="Disordered" evidence="1">
    <location>
        <begin position="319"/>
        <end position="389"/>
    </location>
</feature>
<evidence type="ECO:0000313" key="4">
    <source>
        <dbReference type="Proteomes" id="UP001500724"/>
    </source>
</evidence>
<dbReference type="RefSeq" id="WP_343998469.1">
    <property type="nucleotide sequence ID" value="NZ_BAAAGU010000010.1"/>
</dbReference>
<feature type="region of interest" description="Disordered" evidence="1">
    <location>
        <begin position="495"/>
        <end position="516"/>
    </location>
</feature>
<dbReference type="EMBL" id="BAAAGU010000010">
    <property type="protein sequence ID" value="GAA0638426.1"/>
    <property type="molecule type" value="Genomic_DNA"/>
</dbReference>
<evidence type="ECO:0000259" key="2">
    <source>
        <dbReference type="SMART" id="SM00458"/>
    </source>
</evidence>
<dbReference type="InterPro" id="IPR035992">
    <property type="entry name" value="Ricin_B-like_lectins"/>
</dbReference>
<protein>
    <recommendedName>
        <fullName evidence="2">Ricin B lectin domain-containing protein</fullName>
    </recommendedName>
</protein>
<sequence>MAGDGEFVEVDGTGDGPGGAYAGVSDIRLTELLRGDTSAAYGALQELRARHGPSVLAYARRCTTGDSSARQLAAQAFTLAAREMARGTDSGGPLRHQLLLLTVRVAAQWAADGRAGGLDPGLLLVLSSSGSEGPVPPLLAAFRTLPYRAQGLLWYGVVEQEPAERTAAFLGITREDVVYGTDSALGALGQASLRSRLAASDDPRCCDFRRLIEESVRPGNRRGSADLHTHMAHCAHCTAAYEELCALRDDPRTTLAEGLLPWAGTAYAADAPETGRTEVAAPAAETPRPRSRRLVLASAALGVGAVPLLLFVLSPGEAPSGRAGGPGSPSPVPPPVTVTATPSPSPTASPTRTSPSASPTRTKRPSRSPHPTPSSPRATPTYAPPGGSYAPVVNLATGRCLDIDGDLENRTDVVTAPCDGSDTQRWRYDAGRGVLQSYADDDFCLDSRGAVDRGVGIWSCSSVEGRNGQNLRFTVDSAGVIRAAIAPSHAVTPGGGDSVGLVSAAERTDQRWRAGT</sequence>
<feature type="compositionally biased region" description="Basic and acidic residues" evidence="1">
    <location>
        <begin position="506"/>
        <end position="516"/>
    </location>
</feature>
<keyword evidence="4" id="KW-1185">Reference proteome</keyword>
<dbReference type="Gene3D" id="2.80.10.50">
    <property type="match status" value="1"/>
</dbReference>
<dbReference type="SUPFAM" id="SSF50370">
    <property type="entry name" value="Ricin B-like lectins"/>
    <property type="match status" value="1"/>
</dbReference>
<reference evidence="3 4" key="1">
    <citation type="journal article" date="2019" name="Int. J. Syst. Evol. Microbiol.">
        <title>The Global Catalogue of Microorganisms (GCM) 10K type strain sequencing project: providing services to taxonomists for standard genome sequencing and annotation.</title>
        <authorList>
            <consortium name="The Broad Institute Genomics Platform"/>
            <consortium name="The Broad Institute Genome Sequencing Center for Infectious Disease"/>
            <person name="Wu L."/>
            <person name="Ma J."/>
        </authorList>
    </citation>
    <scope>NUCLEOTIDE SEQUENCE [LARGE SCALE GENOMIC DNA]</scope>
    <source>
        <strain evidence="3 4">JCM 10367</strain>
    </source>
</reference>
<organism evidence="3 4">
    <name type="scientific">Streptomyces thermocarboxydovorans</name>
    <dbReference type="NCBI Taxonomy" id="59298"/>
    <lineage>
        <taxon>Bacteria</taxon>
        <taxon>Bacillati</taxon>
        <taxon>Actinomycetota</taxon>
        <taxon>Actinomycetes</taxon>
        <taxon>Kitasatosporales</taxon>
        <taxon>Streptomycetaceae</taxon>
        <taxon>Streptomyces</taxon>
    </lineage>
</organism>
<evidence type="ECO:0000256" key="1">
    <source>
        <dbReference type="SAM" id="MobiDB-lite"/>
    </source>
</evidence>
<comment type="caution">
    <text evidence="3">The sequence shown here is derived from an EMBL/GenBank/DDBJ whole genome shotgun (WGS) entry which is preliminary data.</text>
</comment>
<feature type="compositionally biased region" description="Low complexity" evidence="1">
    <location>
        <begin position="375"/>
        <end position="385"/>
    </location>
</feature>
<feature type="compositionally biased region" description="Low complexity" evidence="1">
    <location>
        <begin position="337"/>
        <end position="360"/>
    </location>
</feature>
<dbReference type="Pfam" id="PF00652">
    <property type="entry name" value="Ricin_B_lectin"/>
    <property type="match status" value="1"/>
</dbReference>
<feature type="domain" description="Ricin B lectin" evidence="2">
    <location>
        <begin position="387"/>
        <end position="515"/>
    </location>
</feature>
<dbReference type="Proteomes" id="UP001500724">
    <property type="component" value="Unassembled WGS sequence"/>
</dbReference>
<dbReference type="SMART" id="SM00458">
    <property type="entry name" value="RICIN"/>
    <property type="match status" value="1"/>
</dbReference>
<dbReference type="InterPro" id="IPR000772">
    <property type="entry name" value="Ricin_B_lectin"/>
</dbReference>
<dbReference type="PROSITE" id="PS50231">
    <property type="entry name" value="RICIN_B_LECTIN"/>
    <property type="match status" value="1"/>
</dbReference>
<evidence type="ECO:0000313" key="3">
    <source>
        <dbReference type="EMBL" id="GAA0638426.1"/>
    </source>
</evidence>
<name>A0ABN1HCU4_9ACTN</name>
<proteinExistence type="predicted"/>
<gene>
    <name evidence="3" type="ORF">GCM10009535_13710</name>
</gene>